<keyword evidence="3" id="KW-0106">Calcium</keyword>
<keyword evidence="9" id="KW-0472">Membrane</keyword>
<dbReference type="GO" id="GO:0005783">
    <property type="term" value="C:endoplasmic reticulum"/>
    <property type="evidence" value="ECO:0007669"/>
    <property type="project" value="TreeGrafter"/>
</dbReference>
<dbReference type="InterPro" id="IPR018247">
    <property type="entry name" value="EF_Hand_1_Ca_BS"/>
</dbReference>
<keyword evidence="9" id="KW-1133">Transmembrane helix</keyword>
<dbReference type="PROSITE" id="PS51471">
    <property type="entry name" value="FE2OG_OXY"/>
    <property type="match status" value="1"/>
</dbReference>
<dbReference type="Ensembl" id="ENSPNAT00000083586.1">
    <property type="protein sequence ID" value="ENSPNAP00000054966.1"/>
    <property type="gene ID" value="ENSPNAG00000033798.1"/>
</dbReference>
<dbReference type="SUPFAM" id="SSF47473">
    <property type="entry name" value="EF-hand"/>
    <property type="match status" value="1"/>
</dbReference>
<dbReference type="SMART" id="SM00702">
    <property type="entry name" value="P4Hc"/>
    <property type="match status" value="1"/>
</dbReference>
<evidence type="ECO:0000313" key="12">
    <source>
        <dbReference type="Proteomes" id="UP001501920"/>
    </source>
</evidence>
<dbReference type="Gene3D" id="2.60.120.620">
    <property type="entry name" value="q2cbj1_9rhob like domain"/>
    <property type="match status" value="1"/>
</dbReference>
<feature type="transmembrane region" description="Helical" evidence="9">
    <location>
        <begin position="46"/>
        <end position="71"/>
    </location>
</feature>
<dbReference type="PANTHER" id="PTHR10869">
    <property type="entry name" value="PROLYL 4-HYDROXYLASE ALPHA SUBUNIT"/>
    <property type="match status" value="1"/>
</dbReference>
<feature type="compositionally biased region" description="Low complexity" evidence="8">
    <location>
        <begin position="99"/>
        <end position="110"/>
    </location>
</feature>
<evidence type="ECO:0000256" key="8">
    <source>
        <dbReference type="SAM" id="MobiDB-lite"/>
    </source>
</evidence>
<dbReference type="PANTHER" id="PTHR10869:SF246">
    <property type="entry name" value="TRANSMEMBRANE PROLYL 4-HYDROXYLASE"/>
    <property type="match status" value="1"/>
</dbReference>
<dbReference type="GeneTree" id="ENSGT00390000014570"/>
<feature type="region of interest" description="Disordered" evidence="8">
    <location>
        <begin position="469"/>
        <end position="489"/>
    </location>
</feature>
<keyword evidence="4" id="KW-0847">Vitamin C</keyword>
<keyword evidence="12" id="KW-1185">Reference proteome</keyword>
<dbReference type="AlphaFoldDB" id="A0AAR2JYN8"/>
<feature type="region of interest" description="Disordered" evidence="8">
    <location>
        <begin position="76"/>
        <end position="110"/>
    </location>
</feature>
<dbReference type="InterPro" id="IPR006620">
    <property type="entry name" value="Pro_4_hyd_alph"/>
</dbReference>
<feature type="compositionally biased region" description="Basic and acidic residues" evidence="8">
    <location>
        <begin position="77"/>
        <end position="88"/>
    </location>
</feature>
<feature type="compositionally biased region" description="Pro residues" evidence="8">
    <location>
        <begin position="18"/>
        <end position="30"/>
    </location>
</feature>
<dbReference type="InterPro" id="IPR045054">
    <property type="entry name" value="P4HA-like"/>
</dbReference>
<keyword evidence="5" id="KW-0223">Dioxygenase</keyword>
<evidence type="ECO:0000256" key="7">
    <source>
        <dbReference type="ARBA" id="ARBA00023004"/>
    </source>
</evidence>
<dbReference type="GO" id="GO:0005506">
    <property type="term" value="F:iron ion binding"/>
    <property type="evidence" value="ECO:0007669"/>
    <property type="project" value="InterPro"/>
</dbReference>
<dbReference type="GO" id="GO:0031418">
    <property type="term" value="F:L-ascorbic acid binding"/>
    <property type="evidence" value="ECO:0007669"/>
    <property type="project" value="UniProtKB-KW"/>
</dbReference>
<organism evidence="11 12">
    <name type="scientific">Pygocentrus nattereri</name>
    <name type="common">Red-bellied piranha</name>
    <dbReference type="NCBI Taxonomy" id="42514"/>
    <lineage>
        <taxon>Eukaryota</taxon>
        <taxon>Metazoa</taxon>
        <taxon>Chordata</taxon>
        <taxon>Craniata</taxon>
        <taxon>Vertebrata</taxon>
        <taxon>Euteleostomi</taxon>
        <taxon>Actinopterygii</taxon>
        <taxon>Neopterygii</taxon>
        <taxon>Teleostei</taxon>
        <taxon>Ostariophysi</taxon>
        <taxon>Characiformes</taxon>
        <taxon>Characoidei</taxon>
        <taxon>Pygocentrus</taxon>
    </lineage>
</organism>
<dbReference type="Proteomes" id="UP001501920">
    <property type="component" value="Chromosome 9"/>
</dbReference>
<name>A0AAR2JYN8_PYGNA</name>
<feature type="domain" description="Fe2OG dioxygenase" evidence="10">
    <location>
        <begin position="309"/>
        <end position="454"/>
    </location>
</feature>
<evidence type="ECO:0000256" key="2">
    <source>
        <dbReference type="ARBA" id="ARBA00022723"/>
    </source>
</evidence>
<evidence type="ECO:0000256" key="3">
    <source>
        <dbReference type="ARBA" id="ARBA00022837"/>
    </source>
</evidence>
<evidence type="ECO:0000256" key="6">
    <source>
        <dbReference type="ARBA" id="ARBA00023002"/>
    </source>
</evidence>
<dbReference type="InterPro" id="IPR044862">
    <property type="entry name" value="Pro_4_hyd_alph_FE2OG_OXY"/>
</dbReference>
<keyword evidence="9" id="KW-0812">Transmembrane</keyword>
<evidence type="ECO:0000256" key="9">
    <source>
        <dbReference type="SAM" id="Phobius"/>
    </source>
</evidence>
<keyword evidence="2" id="KW-0479">Metal-binding</keyword>
<keyword evidence="6" id="KW-0560">Oxidoreductase</keyword>
<evidence type="ECO:0000256" key="4">
    <source>
        <dbReference type="ARBA" id="ARBA00022896"/>
    </source>
</evidence>
<evidence type="ECO:0000259" key="10">
    <source>
        <dbReference type="PROSITE" id="PS51471"/>
    </source>
</evidence>
<gene>
    <name evidence="11" type="primary">P4HTM</name>
</gene>
<dbReference type="FunFam" id="2.60.120.620:FF:000008">
    <property type="entry name" value="transmembrane prolyl 4-hydroxylase"/>
    <property type="match status" value="1"/>
</dbReference>
<evidence type="ECO:0000256" key="5">
    <source>
        <dbReference type="ARBA" id="ARBA00022964"/>
    </source>
</evidence>
<dbReference type="GO" id="GO:0004656">
    <property type="term" value="F:procollagen-proline 4-dioxygenase activity"/>
    <property type="evidence" value="ECO:0007669"/>
    <property type="project" value="TreeGrafter"/>
</dbReference>
<reference evidence="11" key="3">
    <citation type="submission" date="2025-09" db="UniProtKB">
        <authorList>
            <consortium name="Ensembl"/>
        </authorList>
    </citation>
    <scope>IDENTIFICATION</scope>
</reference>
<dbReference type="Pfam" id="PF13640">
    <property type="entry name" value="2OG-FeII_Oxy_3"/>
    <property type="match status" value="1"/>
</dbReference>
<sequence>MVEYQENFQSTESCSDGPPTPFQSPPPPPSARDSLRLQRSSVCSRAYFVVVMVFFHLYIINIIALLLYVHYNTGSGEDSKNEPNHADRSSSVTLAPPASGELHSASSGSSGPIFHLPRLEGIRVGHMQTVSLTLDHTHKLRTLSLKPLLFEIPGFLSPEECGVVMQLAQLKGLTASPKSTPVDSQEEQLTQDELFSLLDLNQDGLLQREEILSLSLSNDGSRLSSYNLREIHMGLERSPAGVLSLKEFRQMSGNVFQHGGAGQGLYGENQIRHMSIQTRLFLGEGTHHLLKSIKNRVTRLTRLPSSMIDLSEPLEVVRYEQGGYSNAHHDSGPSNPDSCCLHTYLAANSSTLNQIVCRYVTLLLFLNTVDGGGERSFPMADNRTYEEEALGDLSQQYCAKGNLKIKPVAGTALLWYNHLSDGNGWVGELDEFSLHGDCIVTRGSKWVGSIWINIDPDRQRQERFQRLVSGQPLRSEEHGTEHNDLHQDL</sequence>
<evidence type="ECO:0000313" key="11">
    <source>
        <dbReference type="Ensembl" id="ENSPNAP00000054966.1"/>
    </source>
</evidence>
<dbReference type="InterPro" id="IPR011992">
    <property type="entry name" value="EF-hand-dom_pair"/>
</dbReference>
<reference evidence="11 12" key="1">
    <citation type="submission" date="2020-10" db="EMBL/GenBank/DDBJ databases">
        <title>Pygocentrus nattereri (red-bellied piranha) genome, fPygNat1, primary haplotype.</title>
        <authorList>
            <person name="Myers G."/>
            <person name="Meyer A."/>
            <person name="Karagic N."/>
            <person name="Pippel M."/>
            <person name="Winkler S."/>
            <person name="Tracey A."/>
            <person name="Wood J."/>
            <person name="Formenti G."/>
            <person name="Howe K."/>
            <person name="Fedrigo O."/>
            <person name="Jarvis E.D."/>
        </authorList>
    </citation>
    <scope>NUCLEOTIDE SEQUENCE [LARGE SCALE GENOMIC DNA]</scope>
</reference>
<comment type="cofactor">
    <cofactor evidence="1">
        <name>L-ascorbate</name>
        <dbReference type="ChEBI" id="CHEBI:38290"/>
    </cofactor>
</comment>
<proteinExistence type="predicted"/>
<reference evidence="11" key="2">
    <citation type="submission" date="2025-08" db="UniProtKB">
        <authorList>
            <consortium name="Ensembl"/>
        </authorList>
    </citation>
    <scope>IDENTIFICATION</scope>
</reference>
<evidence type="ECO:0000256" key="1">
    <source>
        <dbReference type="ARBA" id="ARBA00001961"/>
    </source>
</evidence>
<dbReference type="InterPro" id="IPR005123">
    <property type="entry name" value="Oxoglu/Fe-dep_dioxygenase_dom"/>
</dbReference>
<protein>
    <recommendedName>
        <fullName evidence="10">Fe2OG dioxygenase domain-containing protein</fullName>
    </recommendedName>
</protein>
<keyword evidence="7" id="KW-0408">Iron</keyword>
<feature type="compositionally biased region" description="Polar residues" evidence="8">
    <location>
        <begin position="1"/>
        <end position="14"/>
    </location>
</feature>
<feature type="region of interest" description="Disordered" evidence="8">
    <location>
        <begin position="1"/>
        <end position="35"/>
    </location>
</feature>
<dbReference type="PROSITE" id="PS00018">
    <property type="entry name" value="EF_HAND_1"/>
    <property type="match status" value="1"/>
</dbReference>
<feature type="compositionally biased region" description="Basic and acidic residues" evidence="8">
    <location>
        <begin position="474"/>
        <end position="489"/>
    </location>
</feature>
<accession>A0AAR2JYN8</accession>